<reference evidence="1 2" key="1">
    <citation type="journal article" date="2018" name="Front. Plant Sci.">
        <title>Red Clover (Trifolium pratense) and Zigzag Clover (T. medium) - A Picture of Genomic Similarities and Differences.</title>
        <authorList>
            <person name="Dluhosova J."/>
            <person name="Istvanek J."/>
            <person name="Nedelnik J."/>
            <person name="Repkova J."/>
        </authorList>
    </citation>
    <scope>NUCLEOTIDE SEQUENCE [LARGE SCALE GENOMIC DNA]</scope>
    <source>
        <strain evidence="2">cv. 10/8</strain>
        <tissue evidence="1">Leaf</tissue>
    </source>
</reference>
<dbReference type="EMBL" id="LXQA010580908">
    <property type="protein sequence ID" value="MCI60410.1"/>
    <property type="molecule type" value="Genomic_DNA"/>
</dbReference>
<sequence>EFDCSSVAGAVREDGGARRSLAGAARVRDVYMQILFSLQPPGEKGGYSRVLSPTSI</sequence>
<dbReference type="Proteomes" id="UP000265520">
    <property type="component" value="Unassembled WGS sequence"/>
</dbReference>
<keyword evidence="2" id="KW-1185">Reference proteome</keyword>
<proteinExistence type="predicted"/>
<organism evidence="1 2">
    <name type="scientific">Trifolium medium</name>
    <dbReference type="NCBI Taxonomy" id="97028"/>
    <lineage>
        <taxon>Eukaryota</taxon>
        <taxon>Viridiplantae</taxon>
        <taxon>Streptophyta</taxon>
        <taxon>Embryophyta</taxon>
        <taxon>Tracheophyta</taxon>
        <taxon>Spermatophyta</taxon>
        <taxon>Magnoliopsida</taxon>
        <taxon>eudicotyledons</taxon>
        <taxon>Gunneridae</taxon>
        <taxon>Pentapetalae</taxon>
        <taxon>rosids</taxon>
        <taxon>fabids</taxon>
        <taxon>Fabales</taxon>
        <taxon>Fabaceae</taxon>
        <taxon>Papilionoideae</taxon>
        <taxon>50 kb inversion clade</taxon>
        <taxon>NPAAA clade</taxon>
        <taxon>Hologalegina</taxon>
        <taxon>IRL clade</taxon>
        <taxon>Trifolieae</taxon>
        <taxon>Trifolium</taxon>
    </lineage>
</organism>
<comment type="caution">
    <text evidence="1">The sequence shown here is derived from an EMBL/GenBank/DDBJ whole genome shotgun (WGS) entry which is preliminary data.</text>
</comment>
<protein>
    <submittedName>
        <fullName evidence="1">Uncharacterized protein</fullName>
    </submittedName>
</protein>
<accession>A0A392TJW5</accession>
<evidence type="ECO:0000313" key="1">
    <source>
        <dbReference type="EMBL" id="MCI60410.1"/>
    </source>
</evidence>
<feature type="non-terminal residue" evidence="1">
    <location>
        <position position="1"/>
    </location>
</feature>
<dbReference type="AlphaFoldDB" id="A0A392TJW5"/>
<name>A0A392TJW5_9FABA</name>
<evidence type="ECO:0000313" key="2">
    <source>
        <dbReference type="Proteomes" id="UP000265520"/>
    </source>
</evidence>